<keyword evidence="8" id="KW-0407">Ion channel</keyword>
<dbReference type="InterPro" id="IPR050866">
    <property type="entry name" value="CNG_cation_channel"/>
</dbReference>
<dbReference type="InterPro" id="IPR018488">
    <property type="entry name" value="cNMP-bd_CS"/>
</dbReference>
<dbReference type="GO" id="GO:0017071">
    <property type="term" value="C:intracellular cyclic nucleotide activated cation channel complex"/>
    <property type="evidence" value="ECO:0007669"/>
    <property type="project" value="TreeGrafter"/>
</dbReference>
<keyword evidence="3 10" id="KW-0812">Transmembrane</keyword>
<dbReference type="GO" id="GO:0005222">
    <property type="term" value="F:intracellularly cAMP-activated cation channel activity"/>
    <property type="evidence" value="ECO:0007669"/>
    <property type="project" value="TreeGrafter"/>
</dbReference>
<evidence type="ECO:0000256" key="8">
    <source>
        <dbReference type="ARBA" id="ARBA00023303"/>
    </source>
</evidence>
<feature type="transmembrane region" description="Helical" evidence="10">
    <location>
        <begin position="117"/>
        <end position="137"/>
    </location>
</feature>
<protein>
    <submittedName>
        <fullName evidence="12">Cyclic nucleotide-gated cation channel alpha-3</fullName>
    </submittedName>
</protein>
<dbReference type="InterPro" id="IPR000595">
    <property type="entry name" value="cNMP-bd_dom"/>
</dbReference>
<dbReference type="Gene3D" id="1.10.287.630">
    <property type="entry name" value="Helix hairpin bin"/>
    <property type="match status" value="1"/>
</dbReference>
<accession>A0A0V0JBZ6</accession>
<evidence type="ECO:0000256" key="9">
    <source>
        <dbReference type="SAM" id="MobiDB-lite"/>
    </source>
</evidence>
<feature type="compositionally biased region" description="Polar residues" evidence="9">
    <location>
        <begin position="1"/>
        <end position="11"/>
    </location>
</feature>
<dbReference type="PROSITE" id="PS00888">
    <property type="entry name" value="CNMP_BINDING_1"/>
    <property type="match status" value="1"/>
</dbReference>
<evidence type="ECO:0000256" key="7">
    <source>
        <dbReference type="ARBA" id="ARBA00023286"/>
    </source>
</evidence>
<dbReference type="InterPro" id="IPR018490">
    <property type="entry name" value="cNMP-bd_dom_sf"/>
</dbReference>
<proteinExistence type="predicted"/>
<feature type="compositionally biased region" description="Basic and acidic residues" evidence="9">
    <location>
        <begin position="37"/>
        <end position="57"/>
    </location>
</feature>
<dbReference type="AlphaFoldDB" id="A0A0V0JBZ6"/>
<keyword evidence="6 10" id="KW-0472">Membrane</keyword>
<dbReference type="PANTHER" id="PTHR45638:SF4">
    <property type="entry name" value="CYCLIC NUCLEOTIDE-BINDING DOMAIN-CONTAINING PROTEIN"/>
    <property type="match status" value="1"/>
</dbReference>
<feature type="region of interest" description="Disordered" evidence="9">
    <location>
        <begin position="587"/>
        <end position="606"/>
    </location>
</feature>
<evidence type="ECO:0000256" key="10">
    <source>
        <dbReference type="SAM" id="Phobius"/>
    </source>
</evidence>
<dbReference type="EMBL" id="GEEE01000123">
    <property type="protein sequence ID" value="JAP63102.1"/>
    <property type="molecule type" value="Transcribed_RNA"/>
</dbReference>
<dbReference type="Pfam" id="PF00520">
    <property type="entry name" value="Ion_trans"/>
    <property type="match status" value="1"/>
</dbReference>
<feature type="region of interest" description="Disordered" evidence="9">
    <location>
        <begin position="1"/>
        <end position="76"/>
    </location>
</feature>
<organism evidence="12">
    <name type="scientific">Schistocephalus solidus</name>
    <name type="common">Tapeworm</name>
    <dbReference type="NCBI Taxonomy" id="70667"/>
    <lineage>
        <taxon>Eukaryota</taxon>
        <taxon>Metazoa</taxon>
        <taxon>Spiralia</taxon>
        <taxon>Lophotrochozoa</taxon>
        <taxon>Platyhelminthes</taxon>
        <taxon>Cestoda</taxon>
        <taxon>Eucestoda</taxon>
        <taxon>Diphyllobothriidea</taxon>
        <taxon>Diphyllobothriidae</taxon>
        <taxon>Schistocephalus</taxon>
    </lineage>
</organism>
<dbReference type="Gene3D" id="1.10.287.70">
    <property type="match status" value="1"/>
</dbReference>
<feature type="domain" description="Cyclic nucleotide-binding" evidence="11">
    <location>
        <begin position="447"/>
        <end position="568"/>
    </location>
</feature>
<dbReference type="Gene3D" id="2.60.120.10">
    <property type="entry name" value="Jelly Rolls"/>
    <property type="match status" value="1"/>
</dbReference>
<dbReference type="PROSITE" id="PS51257">
    <property type="entry name" value="PROKAR_LIPOPROTEIN"/>
    <property type="match status" value="1"/>
</dbReference>
<evidence type="ECO:0000259" key="11">
    <source>
        <dbReference type="PROSITE" id="PS50042"/>
    </source>
</evidence>
<sequence>MRAQCPSSHWSSCGCENGQEREDSGSRSCLCSSSPKAMEHVRLKDCKPSLRRPDPSKDTAFTNHVPSMTSESSQMDTLKGYEVSSKYPPNQQDLQNMRHDFYSSRPRSTSHFPSSRFLYLWSGWISLVSLYNVWIIIYRYAFDELHASTIKIWFTLDYTADVFYILDILLGLRTPFLQDGILQREPHKTRKHYMNSTRFYIDCLCLLPLDFLYLSIGLNSLVRIFRTVKVYRIWDFVYRAERIVRRSSLLHISKWVLFNLIFIHWNACLYRCIMNSIGLQNDLRASSGAHPIHQGDNFGLSLNDTAGAQCAFANYLRSLFWSLRCLALLHPLPANADFNAFIHGYFVVEALVGILLLALLYGKINNAIGNYDATQNEFQGQMDEFKRFLIDRKAPEILQRKVISWFDYLWRQSRIPDEQRVFSHLPDSLKAEIAIHVHLNTLKRVDIFQDAEEGFLSELVLRLRPALYSPGDYICRKGQIGRQMFFVTQGKLEVLAADEVNVIATLSAGSYFGEISILNFGSIGNRRTASVRSIGYADLFCLSKEDLWDVLREFPAAKQRLEQVGLSRLQDAKAQLQLSSACSDNSIIKDLPDNQQTQTAGNRQKN</sequence>
<dbReference type="PROSITE" id="PS50042">
    <property type="entry name" value="CNMP_BINDING_3"/>
    <property type="match status" value="1"/>
</dbReference>
<keyword evidence="2" id="KW-0813">Transport</keyword>
<keyword evidence="7" id="KW-1071">Ligand-gated ion channel</keyword>
<evidence type="ECO:0000313" key="12">
    <source>
        <dbReference type="EMBL" id="JAP63102.1"/>
    </source>
</evidence>
<dbReference type="PROSITE" id="PS00889">
    <property type="entry name" value="CNMP_BINDING_2"/>
    <property type="match status" value="1"/>
</dbReference>
<evidence type="ECO:0000256" key="4">
    <source>
        <dbReference type="ARBA" id="ARBA00022989"/>
    </source>
</evidence>
<dbReference type="PANTHER" id="PTHR45638">
    <property type="entry name" value="CYCLIC NUCLEOTIDE-GATED CATION CHANNEL SUBUNIT A"/>
    <property type="match status" value="1"/>
</dbReference>
<evidence type="ECO:0000256" key="3">
    <source>
        <dbReference type="ARBA" id="ARBA00022692"/>
    </source>
</evidence>
<dbReference type="GO" id="GO:0044877">
    <property type="term" value="F:protein-containing complex binding"/>
    <property type="evidence" value="ECO:0007669"/>
    <property type="project" value="TreeGrafter"/>
</dbReference>
<feature type="transmembrane region" description="Helical" evidence="10">
    <location>
        <begin position="255"/>
        <end position="277"/>
    </location>
</feature>
<feature type="compositionally biased region" description="Polar residues" evidence="9">
    <location>
        <begin position="59"/>
        <end position="76"/>
    </location>
</feature>
<dbReference type="GO" id="GO:0005223">
    <property type="term" value="F:intracellularly cGMP-activated cation channel activity"/>
    <property type="evidence" value="ECO:0007669"/>
    <property type="project" value="TreeGrafter"/>
</dbReference>
<dbReference type="FunFam" id="1.10.287.630:FF:000001">
    <property type="entry name" value="Cyclic nucleotide-gated channel alpha 3"/>
    <property type="match status" value="1"/>
</dbReference>
<dbReference type="GO" id="GO:0005886">
    <property type="term" value="C:plasma membrane"/>
    <property type="evidence" value="ECO:0007669"/>
    <property type="project" value="TreeGrafter"/>
</dbReference>
<feature type="transmembrane region" description="Helical" evidence="10">
    <location>
        <begin position="199"/>
        <end position="222"/>
    </location>
</feature>
<dbReference type="InterPro" id="IPR014710">
    <property type="entry name" value="RmlC-like_jellyroll"/>
</dbReference>
<dbReference type="Pfam" id="PF00027">
    <property type="entry name" value="cNMP_binding"/>
    <property type="match status" value="1"/>
</dbReference>
<dbReference type="FunFam" id="2.60.120.10:FF:000002">
    <property type="entry name" value="Cyclic nucleotide gated channel alpha 1a"/>
    <property type="match status" value="1"/>
</dbReference>
<evidence type="ECO:0000256" key="6">
    <source>
        <dbReference type="ARBA" id="ARBA00023136"/>
    </source>
</evidence>
<gene>
    <name evidence="12" type="primary">CNGA3</name>
    <name evidence="12" type="ORF">TR88697</name>
</gene>
<dbReference type="SUPFAM" id="SSF81324">
    <property type="entry name" value="Voltage-gated potassium channels"/>
    <property type="match status" value="1"/>
</dbReference>
<dbReference type="InterPro" id="IPR005821">
    <property type="entry name" value="Ion_trans_dom"/>
</dbReference>
<dbReference type="CDD" id="cd00038">
    <property type="entry name" value="CAP_ED"/>
    <property type="match status" value="1"/>
</dbReference>
<name>A0A0V0JBZ6_SCHSO</name>
<feature type="compositionally biased region" description="Polar residues" evidence="9">
    <location>
        <begin position="593"/>
        <end position="606"/>
    </location>
</feature>
<dbReference type="SUPFAM" id="SSF51206">
    <property type="entry name" value="cAMP-binding domain-like"/>
    <property type="match status" value="1"/>
</dbReference>
<keyword evidence="5" id="KW-0406">Ion transport</keyword>
<keyword evidence="4 10" id="KW-1133">Transmembrane helix</keyword>
<reference evidence="12" key="1">
    <citation type="submission" date="2016-01" db="EMBL/GenBank/DDBJ databases">
        <title>Reference transcriptome for the parasite Schistocephalus solidus: insights into the molecular evolution of parasitism.</title>
        <authorList>
            <person name="Hebert F.O."/>
            <person name="Grambauer S."/>
            <person name="Barber I."/>
            <person name="Landry C.R."/>
            <person name="Aubin-Horth N."/>
        </authorList>
    </citation>
    <scope>NUCLEOTIDE SEQUENCE</scope>
</reference>
<dbReference type="SMART" id="SM00100">
    <property type="entry name" value="cNMP"/>
    <property type="match status" value="1"/>
</dbReference>
<evidence type="ECO:0000256" key="5">
    <source>
        <dbReference type="ARBA" id="ARBA00023065"/>
    </source>
</evidence>
<evidence type="ECO:0000256" key="2">
    <source>
        <dbReference type="ARBA" id="ARBA00022448"/>
    </source>
</evidence>
<dbReference type="GO" id="GO:0030553">
    <property type="term" value="F:cGMP binding"/>
    <property type="evidence" value="ECO:0007669"/>
    <property type="project" value="TreeGrafter"/>
</dbReference>
<evidence type="ECO:0000256" key="1">
    <source>
        <dbReference type="ARBA" id="ARBA00004141"/>
    </source>
</evidence>
<comment type="subcellular location">
    <subcellularLocation>
        <location evidence="1">Membrane</location>
        <topology evidence="1">Multi-pass membrane protein</topology>
    </subcellularLocation>
</comment>
<feature type="transmembrane region" description="Helical" evidence="10">
    <location>
        <begin position="340"/>
        <end position="361"/>
    </location>
</feature>